<accession>D0W081</accession>
<gene>
    <name evidence="1" type="ORF">NEICINOT_03046</name>
</gene>
<dbReference type="Proteomes" id="UP000003294">
    <property type="component" value="Unassembled WGS sequence"/>
</dbReference>
<name>D0W081_NEICI</name>
<protein>
    <submittedName>
        <fullName evidence="1">Uncharacterized protein</fullName>
    </submittedName>
</protein>
<proteinExistence type="predicted"/>
<sequence length="64" mass="7173">MPRFDGFESAAARTAAAALAVSAFFIVAGNGQFDFFVWFFCIFRQVVDFDFSSFAHFATSWKTV</sequence>
<evidence type="ECO:0000313" key="2">
    <source>
        <dbReference type="Proteomes" id="UP000003294"/>
    </source>
</evidence>
<dbReference type="AlphaFoldDB" id="D0W081"/>
<dbReference type="EMBL" id="ACDY02000001">
    <property type="protein sequence ID" value="EEZ72614.1"/>
    <property type="molecule type" value="Genomic_DNA"/>
</dbReference>
<organism evidence="1 2">
    <name type="scientific">Neisseria cinerea ATCC 14685</name>
    <dbReference type="NCBI Taxonomy" id="546262"/>
    <lineage>
        <taxon>Bacteria</taxon>
        <taxon>Pseudomonadati</taxon>
        <taxon>Pseudomonadota</taxon>
        <taxon>Betaproteobacteria</taxon>
        <taxon>Neisseriales</taxon>
        <taxon>Neisseriaceae</taxon>
        <taxon>Neisseria</taxon>
    </lineage>
</organism>
<reference evidence="1 2" key="1">
    <citation type="submission" date="2009-10" db="EMBL/GenBank/DDBJ databases">
        <authorList>
            <person name="Weinstock G."/>
            <person name="Sodergren E."/>
            <person name="Clifton S."/>
            <person name="Fulton L."/>
            <person name="Fulton B."/>
            <person name="Courtney L."/>
            <person name="Fronick C."/>
            <person name="Harrison M."/>
            <person name="Strong C."/>
            <person name="Farmer C."/>
            <person name="Delahaunty K."/>
            <person name="Markovic C."/>
            <person name="Hall O."/>
            <person name="Minx P."/>
            <person name="Tomlinson C."/>
            <person name="Mitreva M."/>
            <person name="Nelson J."/>
            <person name="Hou S."/>
            <person name="Wollam A."/>
            <person name="Pepin K.H."/>
            <person name="Johnson M."/>
            <person name="Bhonagiri V."/>
            <person name="Nash W.E."/>
            <person name="Warren W."/>
            <person name="Chinwalla A."/>
            <person name="Mardis E.R."/>
            <person name="Wilson R.K."/>
        </authorList>
    </citation>
    <scope>NUCLEOTIDE SEQUENCE [LARGE SCALE GENOMIC DNA]</scope>
    <source>
        <strain evidence="1 2">ATCC 14685</strain>
    </source>
</reference>
<evidence type="ECO:0000313" key="1">
    <source>
        <dbReference type="EMBL" id="EEZ72614.1"/>
    </source>
</evidence>
<comment type="caution">
    <text evidence="1">The sequence shown here is derived from an EMBL/GenBank/DDBJ whole genome shotgun (WGS) entry which is preliminary data.</text>
</comment>